<keyword evidence="4" id="KW-0227">DNA damage</keyword>
<evidence type="ECO:0000256" key="4">
    <source>
        <dbReference type="ARBA" id="ARBA00022763"/>
    </source>
</evidence>
<dbReference type="InterPro" id="IPR036237">
    <property type="entry name" value="Xyl_isomerase-like_sf"/>
</dbReference>
<dbReference type="InterPro" id="IPR018246">
    <property type="entry name" value="AP_endonuc_F2_Zn_BS"/>
</dbReference>
<dbReference type="GO" id="GO:0005739">
    <property type="term" value="C:mitochondrion"/>
    <property type="evidence" value="ECO:0007669"/>
    <property type="project" value="TreeGrafter"/>
</dbReference>
<proteinExistence type="inferred from homology"/>
<dbReference type="NCBIfam" id="TIGR00587">
    <property type="entry name" value="nfo"/>
    <property type="match status" value="1"/>
</dbReference>
<dbReference type="PANTHER" id="PTHR21445">
    <property type="entry name" value="ENDONUCLEASE IV ENDODEOXYRIBONUCLEASE IV"/>
    <property type="match status" value="1"/>
</dbReference>
<keyword evidence="6" id="KW-0862">Zinc</keyword>
<dbReference type="GO" id="GO:0003906">
    <property type="term" value="F:DNA-(apurinic or apyrimidinic site) endonuclease activity"/>
    <property type="evidence" value="ECO:0007669"/>
    <property type="project" value="TreeGrafter"/>
</dbReference>
<evidence type="ECO:0000256" key="5">
    <source>
        <dbReference type="ARBA" id="ARBA00022801"/>
    </source>
</evidence>
<name>A0A7J7KQ40_BUGNE</name>
<evidence type="ECO:0000313" key="9">
    <source>
        <dbReference type="EMBL" id="KAF6040282.1"/>
    </source>
</evidence>
<dbReference type="Gene3D" id="3.20.20.150">
    <property type="entry name" value="Divalent-metal-dependent TIM barrel enzymes"/>
    <property type="match status" value="1"/>
</dbReference>
<dbReference type="EMBL" id="VXIV02000163">
    <property type="protein sequence ID" value="KAF6040282.1"/>
    <property type="molecule type" value="Genomic_DNA"/>
</dbReference>
<feature type="domain" description="Xylose isomerase-like TIM barrel" evidence="8">
    <location>
        <begin position="18"/>
        <end position="151"/>
    </location>
</feature>
<protein>
    <submittedName>
        <fullName evidence="9">Apn-1</fullName>
    </submittedName>
</protein>
<reference evidence="9" key="1">
    <citation type="submission" date="2020-06" db="EMBL/GenBank/DDBJ databases">
        <title>Draft genome of Bugula neritina, a colonial animal packing powerful symbionts and potential medicines.</title>
        <authorList>
            <person name="Rayko M."/>
        </authorList>
    </citation>
    <scope>NUCLEOTIDE SEQUENCE [LARGE SCALE GENOMIC DNA]</scope>
    <source>
        <strain evidence="9">Kwan_BN1</strain>
    </source>
</reference>
<dbReference type="PROSITE" id="PS00730">
    <property type="entry name" value="AP_NUCLEASE_F2_2"/>
    <property type="match status" value="1"/>
</dbReference>
<dbReference type="PANTHER" id="PTHR21445:SF0">
    <property type="entry name" value="APURINIC-APYRIMIDINIC ENDONUCLEASE"/>
    <property type="match status" value="1"/>
</dbReference>
<dbReference type="GO" id="GO:0008270">
    <property type="term" value="F:zinc ion binding"/>
    <property type="evidence" value="ECO:0007669"/>
    <property type="project" value="InterPro"/>
</dbReference>
<evidence type="ECO:0000256" key="1">
    <source>
        <dbReference type="ARBA" id="ARBA00001947"/>
    </source>
</evidence>
<dbReference type="PROSITE" id="PS00731">
    <property type="entry name" value="AP_NUCLEASE_F2_3"/>
    <property type="match status" value="1"/>
</dbReference>
<evidence type="ECO:0000259" key="8">
    <source>
        <dbReference type="Pfam" id="PF01261"/>
    </source>
</evidence>
<evidence type="ECO:0000256" key="3">
    <source>
        <dbReference type="ARBA" id="ARBA00022723"/>
    </source>
</evidence>
<keyword evidence="7" id="KW-0234">DNA repair</keyword>
<dbReference type="SUPFAM" id="SSF51658">
    <property type="entry name" value="Xylose isomerase-like"/>
    <property type="match status" value="1"/>
</dbReference>
<dbReference type="InterPro" id="IPR001719">
    <property type="entry name" value="AP_endonuc_2"/>
</dbReference>
<comment type="similarity">
    <text evidence="2">Belongs to the AP endonuclease 2 family.</text>
</comment>
<dbReference type="GO" id="GO:0005634">
    <property type="term" value="C:nucleus"/>
    <property type="evidence" value="ECO:0007669"/>
    <property type="project" value="TreeGrafter"/>
</dbReference>
<dbReference type="Pfam" id="PF01261">
    <property type="entry name" value="AP_endonuc_2"/>
    <property type="match status" value="1"/>
</dbReference>
<keyword evidence="10" id="KW-1185">Reference proteome</keyword>
<evidence type="ECO:0000256" key="6">
    <source>
        <dbReference type="ARBA" id="ARBA00022833"/>
    </source>
</evidence>
<accession>A0A7J7KQ40</accession>
<evidence type="ECO:0000313" key="10">
    <source>
        <dbReference type="Proteomes" id="UP000593567"/>
    </source>
</evidence>
<keyword evidence="5" id="KW-0378">Hydrolase</keyword>
<dbReference type="InterPro" id="IPR013022">
    <property type="entry name" value="Xyl_isomerase-like_TIM-brl"/>
</dbReference>
<dbReference type="SMART" id="SM00518">
    <property type="entry name" value="AP2Ec"/>
    <property type="match status" value="1"/>
</dbReference>
<sequence>MKLILRQSLSLQHQSYYIIENMSCQGNTIGGKFEELAAIIDLVKDKSRIGVCLDTCHAFAAGFDLRTEEGYYDVMTKFDKIIGFKYLKALHINDSKGDLGCHLDRHEQIGKGKIGMKAFSLIMNDSRLGNIPLILETPDEHRWEQEIKTLYSLIKT</sequence>
<evidence type="ECO:0000256" key="2">
    <source>
        <dbReference type="ARBA" id="ARBA00005340"/>
    </source>
</evidence>
<dbReference type="AlphaFoldDB" id="A0A7J7KQ40"/>
<dbReference type="GO" id="GO:0003677">
    <property type="term" value="F:DNA binding"/>
    <property type="evidence" value="ECO:0007669"/>
    <property type="project" value="InterPro"/>
</dbReference>
<organism evidence="9 10">
    <name type="scientific">Bugula neritina</name>
    <name type="common">Brown bryozoan</name>
    <name type="synonym">Sertularia neritina</name>
    <dbReference type="NCBI Taxonomy" id="10212"/>
    <lineage>
        <taxon>Eukaryota</taxon>
        <taxon>Metazoa</taxon>
        <taxon>Spiralia</taxon>
        <taxon>Lophotrochozoa</taxon>
        <taxon>Bryozoa</taxon>
        <taxon>Gymnolaemata</taxon>
        <taxon>Cheilostomatida</taxon>
        <taxon>Flustrina</taxon>
        <taxon>Buguloidea</taxon>
        <taxon>Bugulidae</taxon>
        <taxon>Bugula</taxon>
    </lineage>
</organism>
<dbReference type="Proteomes" id="UP000593567">
    <property type="component" value="Unassembled WGS sequence"/>
</dbReference>
<evidence type="ECO:0000256" key="7">
    <source>
        <dbReference type="ARBA" id="ARBA00023204"/>
    </source>
</evidence>
<comment type="cofactor">
    <cofactor evidence="1">
        <name>Zn(2+)</name>
        <dbReference type="ChEBI" id="CHEBI:29105"/>
    </cofactor>
</comment>
<gene>
    <name evidence="9" type="ORF">EB796_001399</name>
</gene>
<dbReference type="OrthoDB" id="7663182at2759"/>
<keyword evidence="3" id="KW-0479">Metal-binding</keyword>
<dbReference type="GO" id="GO:0006284">
    <property type="term" value="P:base-excision repair"/>
    <property type="evidence" value="ECO:0007669"/>
    <property type="project" value="TreeGrafter"/>
</dbReference>
<comment type="caution">
    <text evidence="9">The sequence shown here is derived from an EMBL/GenBank/DDBJ whole genome shotgun (WGS) entry which is preliminary data.</text>
</comment>
<dbReference type="PROSITE" id="PS51432">
    <property type="entry name" value="AP_NUCLEASE_F2_4"/>
    <property type="match status" value="1"/>
</dbReference>
<dbReference type="GO" id="GO:0008081">
    <property type="term" value="F:phosphoric diester hydrolase activity"/>
    <property type="evidence" value="ECO:0007669"/>
    <property type="project" value="TreeGrafter"/>
</dbReference>